<evidence type="ECO:0000256" key="1">
    <source>
        <dbReference type="SAM" id="SignalP"/>
    </source>
</evidence>
<evidence type="ECO:0000259" key="3">
    <source>
        <dbReference type="Pfam" id="PF05193"/>
    </source>
</evidence>
<protein>
    <recommendedName>
        <fullName evidence="6">Peptidase M16 C-terminal domain-containing protein</fullName>
    </recommendedName>
</protein>
<feature type="signal peptide" evidence="1">
    <location>
        <begin position="1"/>
        <end position="23"/>
    </location>
</feature>
<gene>
    <name evidence="4" type="ORF">A2290_00455</name>
</gene>
<dbReference type="Proteomes" id="UP000177905">
    <property type="component" value="Unassembled WGS sequence"/>
</dbReference>
<dbReference type="GO" id="GO:0046872">
    <property type="term" value="F:metal ion binding"/>
    <property type="evidence" value="ECO:0007669"/>
    <property type="project" value="InterPro"/>
</dbReference>
<dbReference type="InterPro" id="IPR050361">
    <property type="entry name" value="MPP/UQCRC_Complex"/>
</dbReference>
<dbReference type="Gene3D" id="3.30.830.10">
    <property type="entry name" value="Metalloenzyme, LuxS/M16 peptidase-like"/>
    <property type="match status" value="2"/>
</dbReference>
<feature type="chain" id="PRO_5009514336" description="Peptidase M16 C-terminal domain-containing protein" evidence="1">
    <location>
        <begin position="24"/>
        <end position="471"/>
    </location>
</feature>
<keyword evidence="1" id="KW-0732">Signal</keyword>
<dbReference type="InterPro" id="IPR007863">
    <property type="entry name" value="Peptidase_M16_C"/>
</dbReference>
<dbReference type="Pfam" id="PF00675">
    <property type="entry name" value="Peptidase_M16"/>
    <property type="match status" value="1"/>
</dbReference>
<feature type="domain" description="Peptidase M16 N-terminal" evidence="2">
    <location>
        <begin position="55"/>
        <end position="171"/>
    </location>
</feature>
<evidence type="ECO:0000313" key="4">
    <source>
        <dbReference type="EMBL" id="OGC13031.1"/>
    </source>
</evidence>
<dbReference type="PANTHER" id="PTHR11851">
    <property type="entry name" value="METALLOPROTEASE"/>
    <property type="match status" value="1"/>
</dbReference>
<dbReference type="EMBL" id="MEUA01000062">
    <property type="protein sequence ID" value="OGC13031.1"/>
    <property type="molecule type" value="Genomic_DNA"/>
</dbReference>
<reference evidence="4 5" key="1">
    <citation type="journal article" date="2016" name="Nat. Commun.">
        <title>Thousands of microbial genomes shed light on interconnected biogeochemical processes in an aquifer system.</title>
        <authorList>
            <person name="Anantharaman K."/>
            <person name="Brown C.T."/>
            <person name="Hug L.A."/>
            <person name="Sharon I."/>
            <person name="Castelle C.J."/>
            <person name="Probst A.J."/>
            <person name="Thomas B.C."/>
            <person name="Singh A."/>
            <person name="Wilkins M.J."/>
            <person name="Karaoz U."/>
            <person name="Brodie E.L."/>
            <person name="Williams K.H."/>
            <person name="Hubbard S.S."/>
            <person name="Banfield J.F."/>
        </authorList>
    </citation>
    <scope>NUCLEOTIDE SEQUENCE [LARGE SCALE GENOMIC DNA]</scope>
</reference>
<dbReference type="PROSITE" id="PS51257">
    <property type="entry name" value="PROKAR_LIPOPROTEIN"/>
    <property type="match status" value="1"/>
</dbReference>
<dbReference type="AlphaFoldDB" id="A0A1F4RXX9"/>
<proteinExistence type="predicted"/>
<name>A0A1F4RXX9_UNCSA</name>
<organism evidence="4 5">
    <name type="scientific">candidate division WOR-1 bacterium RIFOXYB2_FULL_36_35</name>
    <dbReference type="NCBI Taxonomy" id="1802578"/>
    <lineage>
        <taxon>Bacteria</taxon>
        <taxon>Bacillati</taxon>
        <taxon>Saganbacteria</taxon>
    </lineage>
</organism>
<sequence length="471" mass="52844">MKRFLIICSLIIFVFGCGSSAKSFRSDPPNAEPIPNSKIGEYQSFLLDNGLRVFVVEDHKLPKVSMQLFVDYFPVLEKDAAGLQAITGSLIKAGTEKRSKDDIDREIDFIGASFNTNSRGFYASALSKHVDKLFELSSDVLLNPIFPQDELLKLKKQMISELEAEKEDPEAISSKVGRALCFGKDHPYGEIITEKSVKNITREKCAGFYSDHFNPHSSYLIIVGDITKEEAIPLAQKYFGGWKDFTLSEEMPKKTNSPLGIQISFVEKKESVQSVITVIYPVDLKPWDKDLIKTRVMNFILGGGGFSSRLFKNLREDKGYTYSIGSNLIEDRFVGNFIVEASVRNSVTSDAILQILSEMKNIKLKNIPSKELVNIINQMTGNFTLMLEDPKVVGRFALTIARFNLPKDYYSTYVEKLNKITAKDIKDAAQKYLNPDDTHILVVGDESVVDELCKIDSDGKIDVLRSADYGL</sequence>
<dbReference type="SUPFAM" id="SSF63411">
    <property type="entry name" value="LuxS/MPP-like metallohydrolase"/>
    <property type="match status" value="2"/>
</dbReference>
<dbReference type="PANTHER" id="PTHR11851:SF225">
    <property type="entry name" value="NON-PEPTIDASE HOMOLOG YMXG"/>
    <property type="match status" value="1"/>
</dbReference>
<dbReference type="InterPro" id="IPR011765">
    <property type="entry name" value="Pept_M16_N"/>
</dbReference>
<feature type="domain" description="Peptidase M16 C-terminal" evidence="3">
    <location>
        <begin position="199"/>
        <end position="379"/>
    </location>
</feature>
<accession>A0A1F4RXX9</accession>
<evidence type="ECO:0000313" key="5">
    <source>
        <dbReference type="Proteomes" id="UP000177905"/>
    </source>
</evidence>
<dbReference type="InterPro" id="IPR011249">
    <property type="entry name" value="Metalloenz_LuxS/M16"/>
</dbReference>
<dbReference type="Pfam" id="PF05193">
    <property type="entry name" value="Peptidase_M16_C"/>
    <property type="match status" value="1"/>
</dbReference>
<evidence type="ECO:0008006" key="6">
    <source>
        <dbReference type="Google" id="ProtNLM"/>
    </source>
</evidence>
<evidence type="ECO:0000259" key="2">
    <source>
        <dbReference type="Pfam" id="PF00675"/>
    </source>
</evidence>
<comment type="caution">
    <text evidence="4">The sequence shown here is derived from an EMBL/GenBank/DDBJ whole genome shotgun (WGS) entry which is preliminary data.</text>
</comment>